<evidence type="ECO:0000313" key="2">
    <source>
        <dbReference type="EMBL" id="KAA6321545.1"/>
    </source>
</evidence>
<gene>
    <name evidence="2" type="ORF">EZS27_028812</name>
</gene>
<organism evidence="2">
    <name type="scientific">termite gut metagenome</name>
    <dbReference type="NCBI Taxonomy" id="433724"/>
    <lineage>
        <taxon>unclassified sequences</taxon>
        <taxon>metagenomes</taxon>
        <taxon>organismal metagenomes</taxon>
    </lineage>
</organism>
<dbReference type="Pfam" id="PF07693">
    <property type="entry name" value="KAP_NTPase"/>
    <property type="match status" value="1"/>
</dbReference>
<accession>A0A5J4QJD2</accession>
<comment type="caution">
    <text evidence="2">The sequence shown here is derived from an EMBL/GenBank/DDBJ whole genome shotgun (WGS) entry which is preliminary data.</text>
</comment>
<dbReference type="AlphaFoldDB" id="A0A5J4QJD2"/>
<dbReference type="InterPro" id="IPR011646">
    <property type="entry name" value="KAP_P-loop"/>
</dbReference>
<dbReference type="InterPro" id="IPR027417">
    <property type="entry name" value="P-loop_NTPase"/>
</dbReference>
<dbReference type="Gene3D" id="3.40.50.300">
    <property type="entry name" value="P-loop containing nucleotide triphosphate hydrolases"/>
    <property type="match status" value="1"/>
</dbReference>
<evidence type="ECO:0000259" key="1">
    <source>
        <dbReference type="Pfam" id="PF07693"/>
    </source>
</evidence>
<protein>
    <recommendedName>
        <fullName evidence="1">KAP NTPase domain-containing protein</fullName>
    </recommendedName>
</protein>
<name>A0A5J4QJD2_9ZZZZ</name>
<dbReference type="SUPFAM" id="SSF52540">
    <property type="entry name" value="P-loop containing nucleoside triphosphate hydrolases"/>
    <property type="match status" value="1"/>
</dbReference>
<proteinExistence type="predicted"/>
<reference evidence="2" key="1">
    <citation type="submission" date="2019-03" db="EMBL/GenBank/DDBJ databases">
        <title>Single cell metagenomics reveals metabolic interactions within the superorganism composed of flagellate Streblomastix strix and complex community of Bacteroidetes bacteria on its surface.</title>
        <authorList>
            <person name="Treitli S.C."/>
            <person name="Kolisko M."/>
            <person name="Husnik F."/>
            <person name="Keeling P."/>
            <person name="Hampl V."/>
        </authorList>
    </citation>
    <scope>NUCLEOTIDE SEQUENCE</scope>
    <source>
        <strain evidence="2">STM</strain>
    </source>
</reference>
<dbReference type="EMBL" id="SNRY01003281">
    <property type="protein sequence ID" value="KAA6321545.1"/>
    <property type="molecule type" value="Genomic_DNA"/>
</dbReference>
<sequence length="181" mass="20480">MWSDNETNKDLLGFKVYADLIRSVISNERILPVSIGLFGDWGSGKSSIMKMLEQEFNADNQNDTVCLYFNSWTFEGYDDAKAALIEDILIKLKENKKVGYKIKDEISHLLKSVNWLRTGGFLMKNVVKPALLAYTTEDASLIVDVMDKVKDFFGNNLENSANLIKKIDTKEGKGIINELKT</sequence>
<feature type="domain" description="KAP NTPase" evidence="1">
    <location>
        <begin position="15"/>
        <end position="155"/>
    </location>
</feature>